<name>A0A9E1GK23_9FIRM</name>
<dbReference type="AlphaFoldDB" id="A0A9E1GK23"/>
<accession>A0A9E1GK23</accession>
<protein>
    <submittedName>
        <fullName evidence="1">Uncharacterized protein</fullName>
    </submittedName>
</protein>
<dbReference type="EMBL" id="JAGZYH010000019">
    <property type="protein sequence ID" value="MBS6621790.1"/>
    <property type="molecule type" value="Genomic_DNA"/>
</dbReference>
<evidence type="ECO:0000313" key="2">
    <source>
        <dbReference type="Proteomes" id="UP000811365"/>
    </source>
</evidence>
<dbReference type="Proteomes" id="UP000811365">
    <property type="component" value="Unassembled WGS sequence"/>
</dbReference>
<comment type="caution">
    <text evidence="1">The sequence shown here is derived from an EMBL/GenBank/DDBJ whole genome shotgun (WGS) entry which is preliminary data.</text>
</comment>
<gene>
    <name evidence="1" type="ORF">KH315_06445</name>
</gene>
<reference evidence="1" key="1">
    <citation type="submission" date="2021-02" db="EMBL/GenBank/DDBJ databases">
        <title>Infant gut strain persistence is associated with maternal origin, phylogeny, and functional potential including surface adhesion and iron acquisition.</title>
        <authorList>
            <person name="Lou Y.C."/>
        </authorList>
    </citation>
    <scope>NUCLEOTIDE SEQUENCE</scope>
    <source>
        <strain evidence="1">L2_039_000G1_dasL2_039_000G1_maxbin2.maxbin.077</strain>
    </source>
</reference>
<organism evidence="1 2">
    <name type="scientific">Faecalibacterium prausnitzii</name>
    <dbReference type="NCBI Taxonomy" id="853"/>
    <lineage>
        <taxon>Bacteria</taxon>
        <taxon>Bacillati</taxon>
        <taxon>Bacillota</taxon>
        <taxon>Clostridia</taxon>
        <taxon>Eubacteriales</taxon>
        <taxon>Oscillospiraceae</taxon>
        <taxon>Faecalibacterium</taxon>
    </lineage>
</organism>
<proteinExistence type="predicted"/>
<sequence>MAKGIYVGVSDIKLICPRSSCRSTSITRIHTNPDKYQCDDCLFEGTLEQFKEGNENTARKVRKSYFGVGGKARKVKKAYIGVGGVARLFYDDGVHKYKKYKAVYHPSVTTYKWDKYDLDGSEYRLVFSAGATMNIRARDIGDVIYTVVRVSSNGNISYSSPKTITTSNYDSLDSSLDHSDETIAHGSFWGDRHLNRLMSSYPENIEGSDDGNIIAKYSGYNVSSRLETGLKGSYAGEVEGSNSGVYPNDGKQDGFWYVYKGKFTEPEYYTQGEFVADVISEYEGQYPDNGRHTDGYWYVKQ</sequence>
<evidence type="ECO:0000313" key="1">
    <source>
        <dbReference type="EMBL" id="MBS6621790.1"/>
    </source>
</evidence>